<dbReference type="EMBL" id="GIFC01004709">
    <property type="protein sequence ID" value="MXU86792.1"/>
    <property type="molecule type" value="Transcribed_RNA"/>
</dbReference>
<reference evidence="1" key="1">
    <citation type="submission" date="2019-12" db="EMBL/GenBank/DDBJ databases">
        <title>An insight into the sialome of adult female Ixodes ricinus ticks feeding for 6 days.</title>
        <authorList>
            <person name="Perner J."/>
            <person name="Ribeiro J.M.C."/>
        </authorList>
    </citation>
    <scope>NUCLEOTIDE SEQUENCE</scope>
    <source>
        <strain evidence="1">Semi-engorged</strain>
        <tissue evidence="1">Salivary glands</tissue>
    </source>
</reference>
<sequence>MCKGRRKASIVAAFFFCGLGLWHLGHLFSLCHAKHALSTTFMNLQLIRDKVERVCHPRSVGNGSGTFHFRESEHSHISHRFGVVVAAFQRHVA</sequence>
<accession>A0A6B0U2T6</accession>
<protein>
    <submittedName>
        <fullName evidence="1">Putative secreted protein</fullName>
    </submittedName>
</protein>
<proteinExistence type="predicted"/>
<evidence type="ECO:0000313" key="1">
    <source>
        <dbReference type="EMBL" id="MXU86792.1"/>
    </source>
</evidence>
<dbReference type="AlphaFoldDB" id="A0A6B0U2T6"/>
<organism evidence="1">
    <name type="scientific">Ixodes ricinus</name>
    <name type="common">Common tick</name>
    <name type="synonym">Acarus ricinus</name>
    <dbReference type="NCBI Taxonomy" id="34613"/>
    <lineage>
        <taxon>Eukaryota</taxon>
        <taxon>Metazoa</taxon>
        <taxon>Ecdysozoa</taxon>
        <taxon>Arthropoda</taxon>
        <taxon>Chelicerata</taxon>
        <taxon>Arachnida</taxon>
        <taxon>Acari</taxon>
        <taxon>Parasitiformes</taxon>
        <taxon>Ixodida</taxon>
        <taxon>Ixodoidea</taxon>
        <taxon>Ixodidae</taxon>
        <taxon>Ixodinae</taxon>
        <taxon>Ixodes</taxon>
    </lineage>
</organism>
<name>A0A6B0U2T6_IXORI</name>